<reference evidence="1 2" key="1">
    <citation type="submission" date="2020-08" db="EMBL/GenBank/DDBJ databases">
        <title>Sequencing the genomes of 1000 actinobacteria strains.</title>
        <authorList>
            <person name="Klenk H.-P."/>
        </authorList>
    </citation>
    <scope>NUCLEOTIDE SEQUENCE [LARGE SCALE GENOMIC DNA]</scope>
    <source>
        <strain evidence="1 2">DSM 43582</strain>
    </source>
</reference>
<dbReference type="EMBL" id="JACHIT010000001">
    <property type="protein sequence ID" value="MBB5911273.1"/>
    <property type="molecule type" value="Genomic_DNA"/>
</dbReference>
<dbReference type="InterPro" id="IPR041881">
    <property type="entry name" value="PqqD_sf"/>
</dbReference>
<comment type="caution">
    <text evidence="1">The sequence shown here is derived from an EMBL/GenBank/DDBJ whole genome shotgun (WGS) entry which is preliminary data.</text>
</comment>
<dbReference type="RefSeq" id="WP_157185560.1">
    <property type="nucleotide sequence ID" value="NZ_JACHIT010000001.1"/>
</dbReference>
<keyword evidence="2" id="KW-1185">Reference proteome</keyword>
<dbReference type="Gene3D" id="1.10.10.1150">
    <property type="entry name" value="Coenzyme PQQ synthesis protein D (PqqD)"/>
    <property type="match status" value="1"/>
</dbReference>
<sequence>MRVTCVRLGNATAERIVDLARAGRTVDQIAETVARESRTFPERVTVDVLGLLDRLAPPHENRAA</sequence>
<accession>A0A7W9P8S2</accession>
<name>A0A7W9P8S2_9NOCA</name>
<organism evidence="1 2">
    <name type="scientific">Nocardia transvalensis</name>
    <dbReference type="NCBI Taxonomy" id="37333"/>
    <lineage>
        <taxon>Bacteria</taxon>
        <taxon>Bacillati</taxon>
        <taxon>Actinomycetota</taxon>
        <taxon>Actinomycetes</taxon>
        <taxon>Mycobacteriales</taxon>
        <taxon>Nocardiaceae</taxon>
        <taxon>Nocardia</taxon>
    </lineage>
</organism>
<evidence type="ECO:0000313" key="1">
    <source>
        <dbReference type="EMBL" id="MBB5911273.1"/>
    </source>
</evidence>
<proteinExistence type="predicted"/>
<gene>
    <name evidence="1" type="ORF">BJY24_000140</name>
</gene>
<dbReference type="InterPro" id="IPR008792">
    <property type="entry name" value="PQQD"/>
</dbReference>
<dbReference type="Proteomes" id="UP000540412">
    <property type="component" value="Unassembled WGS sequence"/>
</dbReference>
<protein>
    <submittedName>
        <fullName evidence="1">Uncharacterized protein</fullName>
    </submittedName>
</protein>
<evidence type="ECO:0000313" key="2">
    <source>
        <dbReference type="Proteomes" id="UP000540412"/>
    </source>
</evidence>
<dbReference type="AlphaFoldDB" id="A0A7W9P8S2"/>
<dbReference type="Pfam" id="PF05402">
    <property type="entry name" value="PqqD"/>
    <property type="match status" value="1"/>
</dbReference>